<comment type="similarity">
    <text evidence="3 7">Belongs to the pectinacetylesterase family.</text>
</comment>
<feature type="domain" description="DNA helicase Pif1-like DEAD-box helicase" evidence="8">
    <location>
        <begin position="357"/>
        <end position="419"/>
    </location>
</feature>
<gene>
    <name evidence="9" type="ORF">MTR67_023867</name>
</gene>
<dbReference type="AlphaFoldDB" id="A0AAF0QXQ8"/>
<dbReference type="Pfam" id="PF03283">
    <property type="entry name" value="PAE"/>
    <property type="match status" value="2"/>
</dbReference>
<dbReference type="GO" id="GO:0006281">
    <property type="term" value="P:DNA repair"/>
    <property type="evidence" value="ECO:0007669"/>
    <property type="project" value="UniProtKB-KW"/>
</dbReference>
<evidence type="ECO:0000256" key="3">
    <source>
        <dbReference type="ARBA" id="ARBA00005784"/>
    </source>
</evidence>
<dbReference type="PANTHER" id="PTHR21562:SF93">
    <property type="entry name" value="PECTIN ACETYLESTERASE 8"/>
    <property type="match status" value="1"/>
</dbReference>
<comment type="cofactor">
    <cofactor evidence="6">
        <name>Mg(2+)</name>
        <dbReference type="ChEBI" id="CHEBI:18420"/>
    </cofactor>
</comment>
<evidence type="ECO:0000256" key="6">
    <source>
        <dbReference type="RuleBase" id="RU363044"/>
    </source>
</evidence>
<dbReference type="Pfam" id="PF05970">
    <property type="entry name" value="PIF1"/>
    <property type="match status" value="1"/>
</dbReference>
<evidence type="ECO:0000256" key="2">
    <source>
        <dbReference type="ARBA" id="ARBA00004191"/>
    </source>
</evidence>
<evidence type="ECO:0000256" key="4">
    <source>
        <dbReference type="ARBA" id="ARBA00022512"/>
    </source>
</evidence>
<evidence type="ECO:0000256" key="1">
    <source>
        <dbReference type="ARBA" id="ARBA00003534"/>
    </source>
</evidence>
<keyword evidence="6" id="KW-0234">DNA repair</keyword>
<comment type="subcellular location">
    <subcellularLocation>
        <location evidence="2 7">Secreted</location>
        <location evidence="2 7">Cell wall</location>
    </subcellularLocation>
</comment>
<comment type="similarity">
    <text evidence="6">Belongs to the helicase family.</text>
</comment>
<keyword evidence="10" id="KW-1185">Reference proteome</keyword>
<reference evidence="9" key="1">
    <citation type="submission" date="2023-08" db="EMBL/GenBank/DDBJ databases">
        <title>A de novo genome assembly of Solanum verrucosum Schlechtendal, a Mexican diploid species geographically isolated from the other diploid A-genome species in potato relatives.</title>
        <authorList>
            <person name="Hosaka K."/>
        </authorList>
    </citation>
    <scope>NUCLEOTIDE SEQUENCE</scope>
    <source>
        <tissue evidence="9">Young leaves</tissue>
    </source>
</reference>
<dbReference type="Proteomes" id="UP001234989">
    <property type="component" value="Chromosome 5"/>
</dbReference>
<proteinExistence type="inferred from homology"/>
<keyword evidence="6" id="KW-0347">Helicase</keyword>
<evidence type="ECO:0000313" key="9">
    <source>
        <dbReference type="EMBL" id="WMV30482.1"/>
    </source>
</evidence>
<dbReference type="InterPro" id="IPR027417">
    <property type="entry name" value="P-loop_NTPase"/>
</dbReference>
<dbReference type="InterPro" id="IPR004963">
    <property type="entry name" value="PAE/NOTUM"/>
</dbReference>
<dbReference type="EC" id="3.1.1.-" evidence="7"/>
<keyword evidence="5 7" id="KW-0961">Cell wall biogenesis/degradation</keyword>
<evidence type="ECO:0000256" key="5">
    <source>
        <dbReference type="ARBA" id="ARBA00023316"/>
    </source>
</evidence>
<dbReference type="SUPFAM" id="SSF52540">
    <property type="entry name" value="P-loop containing nucleoside triphosphate hydrolases"/>
    <property type="match status" value="1"/>
</dbReference>
<accession>A0AAF0QXQ8</accession>
<evidence type="ECO:0000259" key="8">
    <source>
        <dbReference type="Pfam" id="PF05970"/>
    </source>
</evidence>
<keyword evidence="6" id="KW-0233">DNA recombination</keyword>
<dbReference type="EC" id="5.6.2.3" evidence="6"/>
<keyword evidence="6" id="KW-0227">DNA damage</keyword>
<comment type="catalytic activity">
    <reaction evidence="6">
        <text>ATP + H2O = ADP + phosphate + H(+)</text>
        <dbReference type="Rhea" id="RHEA:13065"/>
        <dbReference type="ChEBI" id="CHEBI:15377"/>
        <dbReference type="ChEBI" id="CHEBI:15378"/>
        <dbReference type="ChEBI" id="CHEBI:30616"/>
        <dbReference type="ChEBI" id="CHEBI:43474"/>
        <dbReference type="ChEBI" id="CHEBI:456216"/>
        <dbReference type="EC" id="5.6.2.3"/>
    </reaction>
</comment>
<keyword evidence="4 7" id="KW-0134">Cell wall</keyword>
<dbReference type="GO" id="GO:0009505">
    <property type="term" value="C:plant-type cell wall"/>
    <property type="evidence" value="ECO:0007669"/>
    <property type="project" value="TreeGrafter"/>
</dbReference>
<dbReference type="GO" id="GO:0043139">
    <property type="term" value="F:5'-3' DNA helicase activity"/>
    <property type="evidence" value="ECO:0007669"/>
    <property type="project" value="UniProtKB-EC"/>
</dbReference>
<keyword evidence="6" id="KW-0547">Nucleotide-binding</keyword>
<dbReference type="GO" id="GO:0000723">
    <property type="term" value="P:telomere maintenance"/>
    <property type="evidence" value="ECO:0007669"/>
    <property type="project" value="InterPro"/>
</dbReference>
<keyword evidence="6" id="KW-0067">ATP-binding</keyword>
<evidence type="ECO:0000256" key="7">
    <source>
        <dbReference type="RuleBase" id="RU363114"/>
    </source>
</evidence>
<dbReference type="GO" id="GO:0071555">
    <property type="term" value="P:cell wall organization"/>
    <property type="evidence" value="ECO:0007669"/>
    <property type="project" value="UniProtKB-KW"/>
</dbReference>
<comment type="function">
    <text evidence="1 7">Hydrolyzes acetyl esters in homogalacturonan regions of pectin. In type I primary cell wall, galacturonic acid residues of pectin can be acetylated at the O-2 and O-3 positions. Decreasing the degree of acetylation of pectin gels in vitro alters their physical properties.</text>
</comment>
<keyword evidence="7" id="KW-0964">Secreted</keyword>
<name>A0AAF0QXQ8_SOLVR</name>
<dbReference type="EMBL" id="CP133616">
    <property type="protein sequence ID" value="WMV30482.1"/>
    <property type="molecule type" value="Genomic_DNA"/>
</dbReference>
<dbReference type="InterPro" id="IPR010285">
    <property type="entry name" value="DNA_helicase_pif1-like_DEAD"/>
</dbReference>
<dbReference type="GO" id="GO:0005524">
    <property type="term" value="F:ATP binding"/>
    <property type="evidence" value="ECO:0007669"/>
    <property type="project" value="UniProtKB-KW"/>
</dbReference>
<organism evidence="9 10">
    <name type="scientific">Solanum verrucosum</name>
    <dbReference type="NCBI Taxonomy" id="315347"/>
    <lineage>
        <taxon>Eukaryota</taxon>
        <taxon>Viridiplantae</taxon>
        <taxon>Streptophyta</taxon>
        <taxon>Embryophyta</taxon>
        <taxon>Tracheophyta</taxon>
        <taxon>Spermatophyta</taxon>
        <taxon>Magnoliopsida</taxon>
        <taxon>eudicotyledons</taxon>
        <taxon>Gunneridae</taxon>
        <taxon>Pentapetalae</taxon>
        <taxon>asterids</taxon>
        <taxon>lamiids</taxon>
        <taxon>Solanales</taxon>
        <taxon>Solanaceae</taxon>
        <taxon>Solanoideae</taxon>
        <taxon>Solaneae</taxon>
        <taxon>Solanum</taxon>
    </lineage>
</organism>
<keyword evidence="6" id="KW-0378">Hydrolase</keyword>
<dbReference type="GO" id="GO:0006310">
    <property type="term" value="P:DNA recombination"/>
    <property type="evidence" value="ECO:0007669"/>
    <property type="project" value="UniProtKB-KW"/>
</dbReference>
<evidence type="ECO:0000313" key="10">
    <source>
        <dbReference type="Proteomes" id="UP001234989"/>
    </source>
</evidence>
<dbReference type="Gene3D" id="3.40.50.300">
    <property type="entry name" value="P-loop containing nucleotide triphosphate hydrolases"/>
    <property type="match status" value="1"/>
</dbReference>
<dbReference type="PANTHER" id="PTHR21562">
    <property type="entry name" value="NOTUM-RELATED"/>
    <property type="match status" value="1"/>
</dbReference>
<dbReference type="GO" id="GO:0052793">
    <property type="term" value="F:pectin acetylesterase activity"/>
    <property type="evidence" value="ECO:0007669"/>
    <property type="project" value="TreeGrafter"/>
</dbReference>
<sequence length="448" mass="50442">MLLWRKHLYEMLNGQDVFTLKFNVKFFIYFLGGGWCNNVTTCLSRKNTHLGSSKQMVENLAFSGILSNRPQFNPDLYNWNRVKVGYCDGSFFTGDVQSGKIFLVRLILKNTSEMLSAYMVLPRICRQCVCTSRLKPDLCFFPQNVAQHVQTHTTFPSYDSWQNIVVSESIKCARPFLSTPAMHTVKLKFKKHDHSCRTTDSAIKMCLLQTIAKALGDWFYDKNPFQKIDCPYPCDNRVFYPNAHTFDIDRSCSLRSLIWKSETPKGKEACIDLFVKYFTIREKLSWHEIEGVAIEIAKAVVECSKWKLSATALENAPMVPPEKVDPLGSSSSRQKYCENEQLPSITNMATIDGFLDIKAEAMQKGKRAFFIDGPGGTGKSFLYHALIATVRYRGFIALATASSGVAASLLPGGRTAHPFSIADNVVVLELAPMEALFSMAEFARLPAE</sequence>
<protein>
    <recommendedName>
        <fullName evidence="6 7">Multifunctional fusion protein</fullName>
    </recommendedName>
    <domain>
        <recommendedName>
            <fullName evidence="6">ATP-dependent DNA helicase</fullName>
            <ecNumber evidence="6">5.6.2.3</ecNumber>
        </recommendedName>
    </domain>
    <domain>
        <recommendedName>
            <fullName evidence="7">Pectin acetylesterase</fullName>
            <ecNumber evidence="7">3.1.1.-</ecNumber>
        </recommendedName>
    </domain>
</protein>